<evidence type="ECO:0000313" key="3">
    <source>
        <dbReference type="EMBL" id="VDN48847.1"/>
    </source>
</evidence>
<dbReference type="PANTHER" id="PTHR45138:SF6">
    <property type="entry name" value="DIGUANYLATE CYCLASE DGCN"/>
    <property type="match status" value="1"/>
</dbReference>
<keyword evidence="1" id="KW-0812">Transmembrane</keyword>
<evidence type="ECO:0000313" key="4">
    <source>
        <dbReference type="Proteomes" id="UP000279029"/>
    </source>
</evidence>
<dbReference type="AlphaFoldDB" id="A0A3P7PZ48"/>
<dbReference type="SMART" id="SM00065">
    <property type="entry name" value="GAF"/>
    <property type="match status" value="1"/>
</dbReference>
<keyword evidence="4" id="KW-1185">Reference proteome</keyword>
<dbReference type="SUPFAM" id="SSF55073">
    <property type="entry name" value="Nucleotide cyclase"/>
    <property type="match status" value="1"/>
</dbReference>
<dbReference type="NCBIfam" id="TIGR00254">
    <property type="entry name" value="GGDEF"/>
    <property type="match status" value="1"/>
</dbReference>
<dbReference type="PANTHER" id="PTHR45138">
    <property type="entry name" value="REGULATORY COMPONENTS OF SENSORY TRANSDUCTION SYSTEM"/>
    <property type="match status" value="1"/>
</dbReference>
<dbReference type="GO" id="GO:0005886">
    <property type="term" value="C:plasma membrane"/>
    <property type="evidence" value="ECO:0007669"/>
    <property type="project" value="TreeGrafter"/>
</dbReference>
<keyword evidence="1" id="KW-0472">Membrane</keyword>
<evidence type="ECO:0000256" key="1">
    <source>
        <dbReference type="SAM" id="Phobius"/>
    </source>
</evidence>
<dbReference type="Proteomes" id="UP000279029">
    <property type="component" value="Chromosome"/>
</dbReference>
<organism evidence="3 4">
    <name type="scientific">Petrocella atlantisensis</name>
    <dbReference type="NCBI Taxonomy" id="2173034"/>
    <lineage>
        <taxon>Bacteria</taxon>
        <taxon>Bacillati</taxon>
        <taxon>Bacillota</taxon>
        <taxon>Clostridia</taxon>
        <taxon>Lachnospirales</taxon>
        <taxon>Vallitaleaceae</taxon>
        <taxon>Petrocella</taxon>
    </lineage>
</organism>
<dbReference type="Gene3D" id="3.30.70.270">
    <property type="match status" value="1"/>
</dbReference>
<dbReference type="CDD" id="cd01949">
    <property type="entry name" value="GGDEF"/>
    <property type="match status" value="1"/>
</dbReference>
<dbReference type="GO" id="GO:0052621">
    <property type="term" value="F:diguanylate cyclase activity"/>
    <property type="evidence" value="ECO:0007669"/>
    <property type="project" value="TreeGrafter"/>
</dbReference>
<dbReference type="InterPro" id="IPR000160">
    <property type="entry name" value="GGDEF_dom"/>
</dbReference>
<proteinExistence type="predicted"/>
<feature type="transmembrane region" description="Helical" evidence="1">
    <location>
        <begin position="12"/>
        <end position="30"/>
    </location>
</feature>
<dbReference type="FunFam" id="3.30.70.270:FF:000001">
    <property type="entry name" value="Diguanylate cyclase domain protein"/>
    <property type="match status" value="1"/>
</dbReference>
<dbReference type="KEGG" id="cbar:PATL70BA_2937"/>
<reference evidence="3 4" key="1">
    <citation type="submission" date="2018-09" db="EMBL/GenBank/DDBJ databases">
        <authorList>
            <person name="Postec A."/>
        </authorList>
    </citation>
    <scope>NUCLEOTIDE SEQUENCE [LARGE SCALE GENOMIC DNA]</scope>
    <source>
        <strain evidence="3">70B-A</strain>
    </source>
</reference>
<dbReference type="Pfam" id="PF00990">
    <property type="entry name" value="GGDEF"/>
    <property type="match status" value="1"/>
</dbReference>
<dbReference type="Gene3D" id="3.30.450.40">
    <property type="match status" value="1"/>
</dbReference>
<dbReference type="PROSITE" id="PS50887">
    <property type="entry name" value="GGDEF"/>
    <property type="match status" value="1"/>
</dbReference>
<evidence type="ECO:0000259" key="2">
    <source>
        <dbReference type="PROSITE" id="PS50887"/>
    </source>
</evidence>
<accession>A0A3P7PZ48</accession>
<dbReference type="InterPro" id="IPR029787">
    <property type="entry name" value="Nucleotide_cyclase"/>
</dbReference>
<dbReference type="GO" id="GO:1902201">
    <property type="term" value="P:negative regulation of bacterial-type flagellum-dependent cell motility"/>
    <property type="evidence" value="ECO:0007669"/>
    <property type="project" value="TreeGrafter"/>
</dbReference>
<feature type="transmembrane region" description="Helical" evidence="1">
    <location>
        <begin position="36"/>
        <end position="53"/>
    </location>
</feature>
<dbReference type="SUPFAM" id="SSF55781">
    <property type="entry name" value="GAF domain-like"/>
    <property type="match status" value="1"/>
</dbReference>
<dbReference type="OrthoDB" id="9805474at2"/>
<name>A0A3P7PZ48_9FIRM</name>
<dbReference type="InterPro" id="IPR029016">
    <property type="entry name" value="GAF-like_dom_sf"/>
</dbReference>
<sequence length="409" mass="47066">MNEKITFKKTEWFKLCAISILVIFPLTLLPSPYDRIVAFFIVLITLIKFTYANKQEDFLSQQRLKELSTSSNDQVRMLRSQRIMLELSNTMIQVSGLKELMSIILNKAIEVIPKAKFGSILVMNHEGNLEFQAIVGFDDDLYNITLDPKESYQWQATGGHFSGPIIIEDLLKYSKDFINESTFNSMKDIDALSLKSSLSAPILIDGQFYGSINIDSEENNMFDEQDVTLMAYFANQATIAITNHQLYEKLLHLSKYDGLTKVLNRPYFEELFENNLARSKRKGEKVTLVVVDLDNFKQINDLYGHSVGDLVLATFAERFSHLIRETDLLARYGGDEFVIVFFNSDYEQTLIKMEKIHLKITNQSIDLTPVKQKMHCSFSYGLGEFPRDGDSLKTLFHIADHRMYDMKPK</sequence>
<gene>
    <name evidence="3" type="ORF">PATL70BA_2937</name>
</gene>
<keyword evidence="1" id="KW-1133">Transmembrane helix</keyword>
<dbReference type="InterPro" id="IPR003018">
    <property type="entry name" value="GAF"/>
</dbReference>
<dbReference type="SMART" id="SM00267">
    <property type="entry name" value="GGDEF"/>
    <property type="match status" value="1"/>
</dbReference>
<feature type="domain" description="GGDEF" evidence="2">
    <location>
        <begin position="284"/>
        <end position="409"/>
    </location>
</feature>
<dbReference type="Pfam" id="PF13185">
    <property type="entry name" value="GAF_2"/>
    <property type="match status" value="1"/>
</dbReference>
<dbReference type="InterPro" id="IPR043128">
    <property type="entry name" value="Rev_trsase/Diguanyl_cyclase"/>
</dbReference>
<protein>
    <recommendedName>
        <fullName evidence="2">GGDEF domain-containing protein</fullName>
    </recommendedName>
</protein>
<dbReference type="EMBL" id="LR130778">
    <property type="protein sequence ID" value="VDN48847.1"/>
    <property type="molecule type" value="Genomic_DNA"/>
</dbReference>
<dbReference type="InterPro" id="IPR050469">
    <property type="entry name" value="Diguanylate_Cyclase"/>
</dbReference>
<dbReference type="GO" id="GO:0043709">
    <property type="term" value="P:cell adhesion involved in single-species biofilm formation"/>
    <property type="evidence" value="ECO:0007669"/>
    <property type="project" value="TreeGrafter"/>
</dbReference>
<dbReference type="RefSeq" id="WP_125137920.1">
    <property type="nucleotide sequence ID" value="NZ_LR130778.1"/>
</dbReference>